<reference evidence="1" key="1">
    <citation type="submission" date="2021-10" db="EMBL/GenBank/DDBJ databases">
        <title>Anaerobic single-cell dispensing facilitates the cultivation of human gut bacteria.</title>
        <authorList>
            <person name="Afrizal A."/>
        </authorList>
    </citation>
    <scope>NUCLEOTIDE SEQUENCE</scope>
    <source>
        <strain evidence="1">CLA-AA-H272</strain>
    </source>
</reference>
<sequence>MPDYIFKTYIDGGREYYEYTDAADREQTIKKDFPFPESLMELLYMDTQELEAITKKMDKALLAFYQSGAKDDLQVVAAGLDELASRHVYFELLRLDWTERLKAAERVTPKEYLRLLPHKKISHIYSNIDTMQRQIISLIAHALDMDGEKKSVSEKMVAYYNAEGNDTLYTFQFQPQPVNFEVIDRRIFAEVLYPKDIYDLIDHHIRECVKREVRMRVCKNCLRYFAVTGKASTEYCDRICDSKGRTCREIGAINTWTQRKQGDEVFKEYRREYKKRFARINAGKLTKSVFYAWSEEARKKKEDCDNGTITPEDFSRWLKES</sequence>
<evidence type="ECO:0000313" key="1">
    <source>
        <dbReference type="EMBL" id="MCC2128274.1"/>
    </source>
</evidence>
<protein>
    <submittedName>
        <fullName evidence="1">DUF6076 domain-containing protein</fullName>
    </submittedName>
</protein>
<evidence type="ECO:0000313" key="2">
    <source>
        <dbReference type="Proteomes" id="UP001199319"/>
    </source>
</evidence>
<organism evidence="1 2">
    <name type="scientific">Brotocaccenecus cirricatena</name>
    <dbReference type="NCBI Taxonomy" id="3064195"/>
    <lineage>
        <taxon>Bacteria</taxon>
        <taxon>Bacillati</taxon>
        <taxon>Bacillota</taxon>
        <taxon>Clostridia</taxon>
        <taxon>Eubacteriales</taxon>
        <taxon>Oscillospiraceae</taxon>
        <taxon>Brotocaccenecus</taxon>
    </lineage>
</organism>
<dbReference type="EMBL" id="JAJEPW010000003">
    <property type="protein sequence ID" value="MCC2128274.1"/>
    <property type="molecule type" value="Genomic_DNA"/>
</dbReference>
<dbReference type="InterPro" id="IPR045722">
    <property type="entry name" value="DUF6076"/>
</dbReference>
<dbReference type="RefSeq" id="WP_302927680.1">
    <property type="nucleotide sequence ID" value="NZ_JAJEPW010000003.1"/>
</dbReference>
<dbReference type="Pfam" id="PF19553">
    <property type="entry name" value="DUF6076"/>
    <property type="match status" value="1"/>
</dbReference>
<name>A0AAE3AA16_9FIRM</name>
<proteinExistence type="predicted"/>
<comment type="caution">
    <text evidence="1">The sequence shown here is derived from an EMBL/GenBank/DDBJ whole genome shotgun (WGS) entry which is preliminary data.</text>
</comment>
<gene>
    <name evidence="1" type="ORF">LKD37_01850</name>
</gene>
<dbReference type="Proteomes" id="UP001199319">
    <property type="component" value="Unassembled WGS sequence"/>
</dbReference>
<keyword evidence="2" id="KW-1185">Reference proteome</keyword>
<accession>A0AAE3AA16</accession>
<dbReference type="AlphaFoldDB" id="A0AAE3AA16"/>